<dbReference type="Pfam" id="PF00975">
    <property type="entry name" value="Thioesterase"/>
    <property type="match status" value="1"/>
</dbReference>
<dbReference type="InterPro" id="IPR029058">
    <property type="entry name" value="AB_hydrolase_fold"/>
</dbReference>
<protein>
    <recommendedName>
        <fullName evidence="1">Thioesterase domain-containing protein</fullName>
    </recommendedName>
</protein>
<gene>
    <name evidence="2" type="ORF">F6J89_32990</name>
</gene>
<proteinExistence type="predicted"/>
<organism evidence="2">
    <name type="scientific">Symploca sp. SIO1C4</name>
    <dbReference type="NCBI Taxonomy" id="2607765"/>
    <lineage>
        <taxon>Bacteria</taxon>
        <taxon>Bacillati</taxon>
        <taxon>Cyanobacteriota</taxon>
        <taxon>Cyanophyceae</taxon>
        <taxon>Coleofasciculales</taxon>
        <taxon>Coleofasciculaceae</taxon>
        <taxon>Symploca</taxon>
    </lineage>
</organism>
<feature type="non-terminal residue" evidence="2">
    <location>
        <position position="1"/>
    </location>
</feature>
<dbReference type="AlphaFoldDB" id="A0A6B3NSW3"/>
<dbReference type="EMBL" id="JAAHFQ010001158">
    <property type="protein sequence ID" value="NER32288.1"/>
    <property type="molecule type" value="Genomic_DNA"/>
</dbReference>
<dbReference type="SUPFAM" id="SSF53474">
    <property type="entry name" value="alpha/beta-Hydrolases"/>
    <property type="match status" value="1"/>
</dbReference>
<evidence type="ECO:0000313" key="2">
    <source>
        <dbReference type="EMBL" id="NER32288.1"/>
    </source>
</evidence>
<feature type="domain" description="Thioesterase" evidence="1">
    <location>
        <begin position="79"/>
        <end position="273"/>
    </location>
</feature>
<dbReference type="Gene3D" id="3.40.50.1820">
    <property type="entry name" value="alpha/beta hydrolase"/>
    <property type="match status" value="1"/>
</dbReference>
<reference evidence="2" key="1">
    <citation type="submission" date="2019-11" db="EMBL/GenBank/DDBJ databases">
        <title>Genomic insights into an expanded diversity of filamentous marine cyanobacteria reveals the extraordinary biosynthetic potential of Moorea and Okeania.</title>
        <authorList>
            <person name="Ferreira Leao T."/>
            <person name="Wang M."/>
            <person name="Moss N."/>
            <person name="Da Silva R."/>
            <person name="Sanders J."/>
            <person name="Nurk S."/>
            <person name="Gurevich A."/>
            <person name="Humphrey G."/>
            <person name="Reher R."/>
            <person name="Zhu Q."/>
            <person name="Belda-Ferre P."/>
            <person name="Glukhov E."/>
            <person name="Rex R."/>
            <person name="Dorrestein P.C."/>
            <person name="Knight R."/>
            <person name="Pevzner P."/>
            <person name="Gerwick W.H."/>
            <person name="Gerwick L."/>
        </authorList>
    </citation>
    <scope>NUCLEOTIDE SEQUENCE</scope>
    <source>
        <strain evidence="2">SIO1C4</strain>
    </source>
</reference>
<evidence type="ECO:0000259" key="1">
    <source>
        <dbReference type="Pfam" id="PF00975"/>
    </source>
</evidence>
<comment type="caution">
    <text evidence="2">The sequence shown here is derived from an EMBL/GenBank/DDBJ whole genome shotgun (WGS) entry which is preliminary data.</text>
</comment>
<accession>A0A6B3NSW3</accession>
<sequence length="298" mass="34002">SITSNLHTQKLLPEDIRELIISISHIKGRRLGLRSFVVEVEPGNPNSKRPFFYLGWGLDNCPGALGADQPVYWLPVSARAQNPTTYIQDLAAFYVEEIRSVQPEGPYIVGGECFGGLPALEIAQQLQVQGQKVALLALLDCGSQDPVYRRYQHPIFRLTYHWHKFWQLGSVKKLIYVLELLKIVLNRIDFDYIKKDSNSEIKNDYRTQVLEAFGRARQSYIPQFYSGRVALFFARWGGRRSFLFPKGGWGKLFTGELEVHIVPGNHMSYLEDPQIWVLAEKLKACLDQAQTDNSKTNA</sequence>
<dbReference type="InterPro" id="IPR001031">
    <property type="entry name" value="Thioesterase"/>
</dbReference>
<name>A0A6B3NSW3_9CYAN</name>